<gene>
    <name evidence="1" type="ORF">EURHEDRAFT_28272</name>
</gene>
<accession>A0A017STW4</accession>
<dbReference type="Proteomes" id="UP000019804">
    <property type="component" value="Unassembled WGS sequence"/>
</dbReference>
<dbReference type="InterPro" id="IPR014729">
    <property type="entry name" value="Rossmann-like_a/b/a_fold"/>
</dbReference>
<dbReference type="GO" id="GO:0016779">
    <property type="term" value="F:nucleotidyltransferase activity"/>
    <property type="evidence" value="ECO:0007669"/>
    <property type="project" value="UniProtKB-KW"/>
</dbReference>
<dbReference type="GO" id="GO:0015937">
    <property type="term" value="P:coenzyme A biosynthetic process"/>
    <property type="evidence" value="ECO:0007669"/>
    <property type="project" value="TreeGrafter"/>
</dbReference>
<proteinExistence type="predicted"/>
<organism evidence="1 2">
    <name type="scientific">Aspergillus ruber (strain CBS 135680)</name>
    <dbReference type="NCBI Taxonomy" id="1388766"/>
    <lineage>
        <taxon>Eukaryota</taxon>
        <taxon>Fungi</taxon>
        <taxon>Dikarya</taxon>
        <taxon>Ascomycota</taxon>
        <taxon>Pezizomycotina</taxon>
        <taxon>Eurotiomycetes</taxon>
        <taxon>Eurotiomycetidae</taxon>
        <taxon>Eurotiales</taxon>
        <taxon>Aspergillaceae</taxon>
        <taxon>Aspergillus</taxon>
        <taxon>Aspergillus subgen. Aspergillus</taxon>
    </lineage>
</organism>
<evidence type="ECO:0000313" key="1">
    <source>
        <dbReference type="EMBL" id="EYE99740.1"/>
    </source>
</evidence>
<keyword evidence="1" id="KW-0808">Transferase</keyword>
<dbReference type="Gene3D" id="3.40.50.620">
    <property type="entry name" value="HUPs"/>
    <property type="match status" value="1"/>
</dbReference>
<dbReference type="GeneID" id="63693322"/>
<keyword evidence="2" id="KW-1185">Reference proteome</keyword>
<dbReference type="OrthoDB" id="330671at2759"/>
<evidence type="ECO:0000313" key="2">
    <source>
        <dbReference type="Proteomes" id="UP000019804"/>
    </source>
</evidence>
<dbReference type="AlphaFoldDB" id="A0A017STW4"/>
<dbReference type="GO" id="GO:0004140">
    <property type="term" value="F:dephospho-CoA kinase activity"/>
    <property type="evidence" value="ECO:0007669"/>
    <property type="project" value="TreeGrafter"/>
</dbReference>
<dbReference type="RefSeq" id="XP_040643428.1">
    <property type="nucleotide sequence ID" value="XM_040778198.1"/>
</dbReference>
<reference evidence="2" key="1">
    <citation type="journal article" date="2014" name="Nat. Commun.">
        <title>Genomic adaptations of the halophilic Dead Sea filamentous fungus Eurotium rubrum.</title>
        <authorList>
            <person name="Kis-Papo T."/>
            <person name="Weig A.R."/>
            <person name="Riley R."/>
            <person name="Persoh D."/>
            <person name="Salamov A."/>
            <person name="Sun H."/>
            <person name="Lipzen A."/>
            <person name="Wasser S.P."/>
            <person name="Rambold G."/>
            <person name="Grigoriev I.V."/>
            <person name="Nevo E."/>
        </authorList>
    </citation>
    <scope>NUCLEOTIDE SEQUENCE [LARGE SCALE GENOMIC DNA]</scope>
    <source>
        <strain evidence="2">CBS 135680</strain>
    </source>
</reference>
<protein>
    <submittedName>
        <fullName evidence="1">Pantetheine-phosphate adenylyltransferase family protein</fullName>
    </submittedName>
</protein>
<keyword evidence="1" id="KW-0548">Nucleotidyltransferase</keyword>
<dbReference type="PANTHER" id="PTHR10695">
    <property type="entry name" value="DEPHOSPHO-COA KINASE-RELATED"/>
    <property type="match status" value="1"/>
</dbReference>
<sequence length="407" mass="44120">MDPDRISPPSALLLLPPSPSASSEQLQEVYRPSISAACSKLPRSLKSANHIAILDVAICVPGLLSPTCLPRTRIFGSLQRLLSDIYKVIGIVCAEQKIELDLPGGVDVRVVFLDFNPAPGPISEEAPRNSQHGPILNLHTLASSGRPWDWIFYPDNARGQNLATTFSSIYSQSKNSAAGNLHPIPGGPEKTPSESLLELDDKPPSVAHYSTIVGGTFDHVHLGHKLLLTATALALEPIQSADSTRERLLSVGVTGEELLVNKKYAEFLESWEERCQSTGSFLSAIIDFRPPEKSAPSIQRVSQPGPNGKYILIKLQPGLVLKLVEISDMFGPTITEESISALIVSKETRSGGSAVNDERTKKGWKSLEVFEVDVLQSGEVPASETESLASKLSSTDIRRRRMNMASM</sequence>
<dbReference type="HOGENOM" id="CLU_035272_3_1_1"/>
<dbReference type="PANTHER" id="PTHR10695:SF46">
    <property type="entry name" value="BIFUNCTIONAL COENZYME A SYNTHASE-RELATED"/>
    <property type="match status" value="1"/>
</dbReference>
<name>A0A017STW4_ASPRC</name>
<dbReference type="EMBL" id="KK088411">
    <property type="protein sequence ID" value="EYE99740.1"/>
    <property type="molecule type" value="Genomic_DNA"/>
</dbReference>
<dbReference type="SUPFAM" id="SSF52374">
    <property type="entry name" value="Nucleotidylyl transferase"/>
    <property type="match status" value="1"/>
</dbReference>
<dbReference type="STRING" id="1388766.A0A017STW4"/>